<keyword evidence="3" id="KW-0479">Metal-binding</keyword>
<dbReference type="eggNOG" id="COG0535">
    <property type="taxonomic scope" value="Bacteria"/>
</dbReference>
<dbReference type="SFLD" id="SFLDG01067">
    <property type="entry name" value="SPASM/twitch_domain_containing"/>
    <property type="match status" value="1"/>
</dbReference>
<evidence type="ECO:0000256" key="4">
    <source>
        <dbReference type="ARBA" id="ARBA00023004"/>
    </source>
</evidence>
<dbReference type="HOGENOM" id="CLU_009273_4_5_10"/>
<evidence type="ECO:0000256" key="1">
    <source>
        <dbReference type="ARBA" id="ARBA00001966"/>
    </source>
</evidence>
<feature type="domain" description="Radical SAM core" evidence="6">
    <location>
        <begin position="1"/>
        <end position="201"/>
    </location>
</feature>
<dbReference type="InterPro" id="IPR007197">
    <property type="entry name" value="rSAM"/>
</dbReference>
<evidence type="ECO:0000313" key="7">
    <source>
        <dbReference type="EMBL" id="ACF14844.1"/>
    </source>
</evidence>
<protein>
    <submittedName>
        <fullName evidence="7">Radical SAM domain protein</fullName>
    </submittedName>
</protein>
<dbReference type="Pfam" id="PF04055">
    <property type="entry name" value="Radical_SAM"/>
    <property type="match status" value="1"/>
</dbReference>
<dbReference type="PANTHER" id="PTHR11228">
    <property type="entry name" value="RADICAL SAM DOMAIN PROTEIN"/>
    <property type="match status" value="1"/>
</dbReference>
<dbReference type="PANTHER" id="PTHR11228:SF7">
    <property type="entry name" value="PQQA PEPTIDE CYCLASE"/>
    <property type="match status" value="1"/>
</dbReference>
<dbReference type="GO" id="GO:0046872">
    <property type="term" value="F:metal ion binding"/>
    <property type="evidence" value="ECO:0007669"/>
    <property type="project" value="UniProtKB-KW"/>
</dbReference>
<name>B3QX34_CHLT3</name>
<dbReference type="GO" id="GO:0003824">
    <property type="term" value="F:catalytic activity"/>
    <property type="evidence" value="ECO:0007669"/>
    <property type="project" value="InterPro"/>
</dbReference>
<dbReference type="RefSeq" id="WP_012500926.1">
    <property type="nucleotide sequence ID" value="NC_011026.1"/>
</dbReference>
<evidence type="ECO:0000313" key="8">
    <source>
        <dbReference type="Proteomes" id="UP000001208"/>
    </source>
</evidence>
<evidence type="ECO:0000256" key="5">
    <source>
        <dbReference type="ARBA" id="ARBA00023014"/>
    </source>
</evidence>
<comment type="cofactor">
    <cofactor evidence="1">
        <name>[4Fe-4S] cluster</name>
        <dbReference type="ChEBI" id="CHEBI:49883"/>
    </cofactor>
</comment>
<organism evidence="7 8">
    <name type="scientific">Chloroherpeton thalassium (strain ATCC 35110 / GB-78)</name>
    <dbReference type="NCBI Taxonomy" id="517418"/>
    <lineage>
        <taxon>Bacteria</taxon>
        <taxon>Pseudomonadati</taxon>
        <taxon>Chlorobiota</taxon>
        <taxon>Chlorobiia</taxon>
        <taxon>Chlorobiales</taxon>
        <taxon>Chloroherpetonaceae</taxon>
        <taxon>Chloroherpeton</taxon>
    </lineage>
</organism>
<dbReference type="AlphaFoldDB" id="B3QX34"/>
<evidence type="ECO:0000256" key="2">
    <source>
        <dbReference type="ARBA" id="ARBA00022691"/>
    </source>
</evidence>
<evidence type="ECO:0000259" key="6">
    <source>
        <dbReference type="PROSITE" id="PS51918"/>
    </source>
</evidence>
<keyword evidence="4" id="KW-0408">Iron</keyword>
<dbReference type="EMBL" id="CP001100">
    <property type="protein sequence ID" value="ACF14844.1"/>
    <property type="molecule type" value="Genomic_DNA"/>
</dbReference>
<sequence length="343" mass="39368">MPLLCNYYLTYRCNAECKFCDIWKKPSIYASLPDIQQNLTDLKRLGVQFVDFTGGEPLLHKDLPEILSFAKQLGFFTSITTNTLLYPKQAAKLTGKVDLLHFSLDSIVPEKHDEIRGVSCFSKLLESIAVAKSLGEQPDILFTVQESNYKELPEVYETICRPNKLALIINPIFEYGEFFSAESTDAMFRYMLKFARRHHGTYLNSAFIKLRRDGGNNISAPVCKAVSEVIVISPYNEMILPCYHAAQKQIPIDGKLYELRHSDLVKKEIARQGRYDFCAGCTVNCYFEPSFARSMNRYTMVSIPAKIRYGSYKLFRQKLFLKVVKTKVMSFRSTHYTFSKSSK</sequence>
<dbReference type="CDD" id="cd01335">
    <property type="entry name" value="Radical_SAM"/>
    <property type="match status" value="1"/>
</dbReference>
<dbReference type="GO" id="GO:0051536">
    <property type="term" value="F:iron-sulfur cluster binding"/>
    <property type="evidence" value="ECO:0007669"/>
    <property type="project" value="UniProtKB-KW"/>
</dbReference>
<dbReference type="OrthoDB" id="595340at2"/>
<dbReference type="PROSITE" id="PS51918">
    <property type="entry name" value="RADICAL_SAM"/>
    <property type="match status" value="1"/>
</dbReference>
<reference evidence="7 8" key="1">
    <citation type="submission" date="2008-06" db="EMBL/GenBank/DDBJ databases">
        <title>Complete sequence of Chloroherpeton thalassium ATCC 35110.</title>
        <authorList>
            <consortium name="US DOE Joint Genome Institute"/>
            <person name="Lucas S."/>
            <person name="Copeland A."/>
            <person name="Lapidus A."/>
            <person name="Glavina del Rio T."/>
            <person name="Dalin E."/>
            <person name="Tice H."/>
            <person name="Bruce D."/>
            <person name="Goodwin L."/>
            <person name="Pitluck S."/>
            <person name="Schmutz J."/>
            <person name="Larimer F."/>
            <person name="Land M."/>
            <person name="Hauser L."/>
            <person name="Kyrpides N."/>
            <person name="Mikhailova N."/>
            <person name="Liu Z."/>
            <person name="Li T."/>
            <person name="Zhao F."/>
            <person name="Overmann J."/>
            <person name="Bryant D.A."/>
            <person name="Richardson P."/>
        </authorList>
    </citation>
    <scope>NUCLEOTIDE SEQUENCE [LARGE SCALE GENOMIC DNA]</scope>
    <source>
        <strain evidence="8">ATCC 35110 / GB-78</strain>
    </source>
</reference>
<dbReference type="InterPro" id="IPR058240">
    <property type="entry name" value="rSAM_sf"/>
</dbReference>
<accession>B3QX34</accession>
<dbReference type="Proteomes" id="UP000001208">
    <property type="component" value="Chromosome"/>
</dbReference>
<proteinExistence type="predicted"/>
<dbReference type="STRING" id="517418.Ctha_2394"/>
<dbReference type="SUPFAM" id="SSF102114">
    <property type="entry name" value="Radical SAM enzymes"/>
    <property type="match status" value="1"/>
</dbReference>
<keyword evidence="8" id="KW-1185">Reference proteome</keyword>
<dbReference type="InterPro" id="IPR013785">
    <property type="entry name" value="Aldolase_TIM"/>
</dbReference>
<keyword evidence="5" id="KW-0411">Iron-sulfur</keyword>
<evidence type="ECO:0000256" key="3">
    <source>
        <dbReference type="ARBA" id="ARBA00022723"/>
    </source>
</evidence>
<dbReference type="Gene3D" id="3.20.20.70">
    <property type="entry name" value="Aldolase class I"/>
    <property type="match status" value="1"/>
</dbReference>
<dbReference type="InterPro" id="IPR050377">
    <property type="entry name" value="Radical_SAM_PqqE_MftC-like"/>
</dbReference>
<gene>
    <name evidence="7" type="ordered locus">Ctha_2394</name>
</gene>
<keyword evidence="2" id="KW-0949">S-adenosyl-L-methionine</keyword>
<dbReference type="KEGG" id="cts:Ctha_2394"/>
<dbReference type="SFLD" id="SFLDS00029">
    <property type="entry name" value="Radical_SAM"/>
    <property type="match status" value="1"/>
</dbReference>